<proteinExistence type="predicted"/>
<comment type="caution">
    <text evidence="1">The sequence shown here is derived from an EMBL/GenBank/DDBJ whole genome shotgun (WGS) entry which is preliminary data.</text>
</comment>
<organism evidence="1 2">
    <name type="scientific">Apolygus lucorum</name>
    <name type="common">Small green plant bug</name>
    <name type="synonym">Lygocoris lucorum</name>
    <dbReference type="NCBI Taxonomy" id="248454"/>
    <lineage>
        <taxon>Eukaryota</taxon>
        <taxon>Metazoa</taxon>
        <taxon>Ecdysozoa</taxon>
        <taxon>Arthropoda</taxon>
        <taxon>Hexapoda</taxon>
        <taxon>Insecta</taxon>
        <taxon>Pterygota</taxon>
        <taxon>Neoptera</taxon>
        <taxon>Paraneoptera</taxon>
        <taxon>Hemiptera</taxon>
        <taxon>Heteroptera</taxon>
        <taxon>Panheteroptera</taxon>
        <taxon>Cimicomorpha</taxon>
        <taxon>Miridae</taxon>
        <taxon>Mirini</taxon>
        <taxon>Apolygus</taxon>
    </lineage>
</organism>
<reference evidence="1" key="1">
    <citation type="journal article" date="2021" name="Mol. Ecol. Resour.">
        <title>Apolygus lucorum genome provides insights into omnivorousness and mesophyll feeding.</title>
        <authorList>
            <person name="Liu Y."/>
            <person name="Liu H."/>
            <person name="Wang H."/>
            <person name="Huang T."/>
            <person name="Liu B."/>
            <person name="Yang B."/>
            <person name="Yin L."/>
            <person name="Li B."/>
            <person name="Zhang Y."/>
            <person name="Zhang S."/>
            <person name="Jiang F."/>
            <person name="Zhang X."/>
            <person name="Ren Y."/>
            <person name="Wang B."/>
            <person name="Wang S."/>
            <person name="Lu Y."/>
            <person name="Wu K."/>
            <person name="Fan W."/>
            <person name="Wang G."/>
        </authorList>
    </citation>
    <scope>NUCLEOTIDE SEQUENCE</scope>
    <source>
        <strain evidence="1">12Hb</strain>
    </source>
</reference>
<accession>A0A6A4JSX5</accession>
<dbReference type="AlphaFoldDB" id="A0A6A4JSX5"/>
<gene>
    <name evidence="1" type="ORF">GE061_016755</name>
</gene>
<protein>
    <submittedName>
        <fullName evidence="1">Uncharacterized protein</fullName>
    </submittedName>
</protein>
<dbReference type="EMBL" id="WIXP02000007">
    <property type="protein sequence ID" value="KAF6208301.1"/>
    <property type="molecule type" value="Genomic_DNA"/>
</dbReference>
<sequence>MRVAVEFPSARGSKHADAVVVGELTSLLVNTDRILDEADARRKLVRIVIGYLSLPEAILMANPPAAFNLELGQATVGHQWPSPFEQRVQFLTAVFPRAAPARADQPDAAGAAPRAPVPLQQQAQEPFAIPAVDDDVVYQLNSPMLVLCWNIVRFLGAGHAATYPHYWESVMVHAFLGITQTGTITHQKVNRLREDFKSELGVNIAIDRQTISEIYTYYKTAVNKVTVQIAIAEFSALLPQAALRWRLLMEQTRWHNLTNFSVIRTAMTRAQIFPWTALFSMPEYRAEYTAFEDAYMIIADRPYYGFNSDLGLAKSTNFKRLGAVCAVICKLLLGDEHIDAAEGIARNFPNRAQIMRWIRDLNMVADELVDNAQPFMGRFPIQPYDPNADNAN</sequence>
<dbReference type="OrthoDB" id="7422527at2759"/>
<evidence type="ECO:0000313" key="1">
    <source>
        <dbReference type="EMBL" id="KAF6208301.1"/>
    </source>
</evidence>
<dbReference type="Proteomes" id="UP000466442">
    <property type="component" value="Unassembled WGS sequence"/>
</dbReference>
<name>A0A6A4JSX5_APOLU</name>
<evidence type="ECO:0000313" key="2">
    <source>
        <dbReference type="Proteomes" id="UP000466442"/>
    </source>
</evidence>
<keyword evidence="2" id="KW-1185">Reference proteome</keyword>